<organism evidence="2 3">
    <name type="scientific">Globisporangium ultimum (strain ATCC 200006 / CBS 805.95 / DAOM BR144)</name>
    <name type="common">Pythium ultimum</name>
    <dbReference type="NCBI Taxonomy" id="431595"/>
    <lineage>
        <taxon>Eukaryota</taxon>
        <taxon>Sar</taxon>
        <taxon>Stramenopiles</taxon>
        <taxon>Oomycota</taxon>
        <taxon>Peronosporomycetes</taxon>
        <taxon>Pythiales</taxon>
        <taxon>Pythiaceae</taxon>
        <taxon>Globisporangium</taxon>
    </lineage>
</organism>
<feature type="compositionally biased region" description="Polar residues" evidence="1">
    <location>
        <begin position="192"/>
        <end position="224"/>
    </location>
</feature>
<dbReference type="Proteomes" id="UP000019132">
    <property type="component" value="Unassembled WGS sequence"/>
</dbReference>
<accession>K3WRF8</accession>
<proteinExistence type="predicted"/>
<keyword evidence="3" id="KW-1185">Reference proteome</keyword>
<feature type="region of interest" description="Disordered" evidence="1">
    <location>
        <begin position="308"/>
        <end position="436"/>
    </location>
</feature>
<evidence type="ECO:0000256" key="1">
    <source>
        <dbReference type="SAM" id="MobiDB-lite"/>
    </source>
</evidence>
<feature type="compositionally biased region" description="Low complexity" evidence="1">
    <location>
        <begin position="56"/>
        <end position="74"/>
    </location>
</feature>
<feature type="region of interest" description="Disordered" evidence="1">
    <location>
        <begin position="715"/>
        <end position="801"/>
    </location>
</feature>
<dbReference type="InParanoid" id="K3WRF8"/>
<feature type="region of interest" description="Disordered" evidence="1">
    <location>
        <begin position="166"/>
        <end position="232"/>
    </location>
</feature>
<protein>
    <submittedName>
        <fullName evidence="2">Uncharacterized protein</fullName>
    </submittedName>
</protein>
<dbReference type="HOGENOM" id="CLU_351446_0_0_1"/>
<feature type="region of interest" description="Disordered" evidence="1">
    <location>
        <begin position="1"/>
        <end position="74"/>
    </location>
</feature>
<feature type="compositionally biased region" description="Acidic residues" evidence="1">
    <location>
        <begin position="340"/>
        <end position="351"/>
    </location>
</feature>
<reference evidence="3" key="1">
    <citation type="journal article" date="2010" name="Genome Biol.">
        <title>Genome sequence of the necrotrophic plant pathogen Pythium ultimum reveals original pathogenicity mechanisms and effector repertoire.</title>
        <authorList>
            <person name="Levesque C.A."/>
            <person name="Brouwer H."/>
            <person name="Cano L."/>
            <person name="Hamilton J.P."/>
            <person name="Holt C."/>
            <person name="Huitema E."/>
            <person name="Raffaele S."/>
            <person name="Robideau G.P."/>
            <person name="Thines M."/>
            <person name="Win J."/>
            <person name="Zerillo M.M."/>
            <person name="Beakes G.W."/>
            <person name="Boore J.L."/>
            <person name="Busam D."/>
            <person name="Dumas B."/>
            <person name="Ferriera S."/>
            <person name="Fuerstenberg S.I."/>
            <person name="Gachon C.M."/>
            <person name="Gaulin E."/>
            <person name="Govers F."/>
            <person name="Grenville-Briggs L."/>
            <person name="Horner N."/>
            <person name="Hostetler J."/>
            <person name="Jiang R.H."/>
            <person name="Johnson J."/>
            <person name="Krajaejun T."/>
            <person name="Lin H."/>
            <person name="Meijer H.J."/>
            <person name="Moore B."/>
            <person name="Morris P."/>
            <person name="Phuntmart V."/>
            <person name="Puiu D."/>
            <person name="Shetty J."/>
            <person name="Stajich J.E."/>
            <person name="Tripathy S."/>
            <person name="Wawra S."/>
            <person name="van West P."/>
            <person name="Whitty B.R."/>
            <person name="Coutinho P.M."/>
            <person name="Henrissat B."/>
            <person name="Martin F."/>
            <person name="Thomas P.D."/>
            <person name="Tyler B.M."/>
            <person name="De Vries R.P."/>
            <person name="Kamoun S."/>
            <person name="Yandell M."/>
            <person name="Tisserat N."/>
            <person name="Buell C.R."/>
        </authorList>
    </citation>
    <scope>NUCLEOTIDE SEQUENCE</scope>
    <source>
        <strain evidence="3">DAOM:BR144</strain>
    </source>
</reference>
<dbReference type="EnsemblProtists" id="PYU1_T007552">
    <property type="protein sequence ID" value="PYU1_T007552"/>
    <property type="gene ID" value="PYU1_G007536"/>
</dbReference>
<feature type="compositionally biased region" description="Basic and acidic residues" evidence="1">
    <location>
        <begin position="590"/>
        <end position="604"/>
    </location>
</feature>
<feature type="region of interest" description="Disordered" evidence="1">
    <location>
        <begin position="524"/>
        <end position="614"/>
    </location>
</feature>
<dbReference type="eggNOG" id="ENOG502RGC8">
    <property type="taxonomic scope" value="Eukaryota"/>
</dbReference>
<reference evidence="3" key="2">
    <citation type="submission" date="2010-04" db="EMBL/GenBank/DDBJ databases">
        <authorList>
            <person name="Buell R."/>
            <person name="Hamilton J."/>
            <person name="Hostetler J."/>
        </authorList>
    </citation>
    <scope>NUCLEOTIDE SEQUENCE [LARGE SCALE GENOMIC DNA]</scope>
    <source>
        <strain evidence="3">DAOM:BR144</strain>
    </source>
</reference>
<feature type="compositionally biased region" description="Polar residues" evidence="1">
    <location>
        <begin position="172"/>
        <end position="183"/>
    </location>
</feature>
<feature type="compositionally biased region" description="Low complexity" evidence="1">
    <location>
        <begin position="743"/>
        <end position="775"/>
    </location>
</feature>
<name>K3WRF8_GLOUD</name>
<feature type="compositionally biased region" description="Polar residues" evidence="1">
    <location>
        <begin position="1"/>
        <end position="11"/>
    </location>
</feature>
<evidence type="ECO:0000313" key="3">
    <source>
        <dbReference type="Proteomes" id="UP000019132"/>
    </source>
</evidence>
<sequence length="801" mass="86695">MSTMAASSTSPGVVVGKLKLSAVRDGGHQTRGDGNQRTNKKLVAVQGISNQTLNDSQCHPSESSKSSSSMLFSSSKGRVVLSTANANGASAKESFVTKTRRRRAQDAEYYKQVRLAQLEAECELEENIHIRTAREVKACLKAENKRRHQQGAVAAVLKAQRLREERAAPAVTNESPKVASETNVPEIESAVMSDNVSSSPVHDESPLNTPATSNQQPGSRNEISNGAEGETGAATNSLNQAEVQVATREPNAAKQDNSSDARINMAYQADSGFESVRREEVNIEQPPLQHVGEIVQESVDDAHFDYEDEENDEEIGYTTGTSSNDTKTAALVAKPHVLDDALEISDNEEVQEGYAHDRRPGAEAPQSSTVEVVKDNPEEENSASDGELSYDKNPTERDDVTAPSVAPPDRPTSIKVLEPASAVYDEEDFDEDLEKHTEIEVSPSVAVTVSGSTDGEDAKLQDAAEPTRLGYQYDEADSSADEKYRQGFLVDLIDPHTKLVGLELSEKTPSEIQDLAKDEQTMLSEVESEATTIITPEANPVEDNSNDAEQSAGKDYQEPHKTSKLPPSAAEPEFTNVVSVEHTTEEEEGTEKATTEDFRSRDQVPADSIADASQSENCFVDSEADAMHANDAGAKLMSDSAPLPATQETSETAKHGAEPARLFSDPAENEQQSKPLLQQMGLDLADMKKAMESAARMIQQFWRRVVAVRTQITPTVSATADLDEPHVIEATPTDNTQDEQPEVEAPSSESEAVSSDSEAPSPQSEVPSSEAVSPEYTPYSTPRDDSESDEQQQEESEEAVS</sequence>
<dbReference type="VEuPathDB" id="FungiDB:PYU1_G007536"/>
<reference evidence="2" key="3">
    <citation type="submission" date="2015-02" db="UniProtKB">
        <authorList>
            <consortium name="EnsemblProtists"/>
        </authorList>
    </citation>
    <scope>IDENTIFICATION</scope>
    <source>
        <strain evidence="2">DAOM BR144</strain>
    </source>
</reference>
<evidence type="ECO:0000313" key="2">
    <source>
        <dbReference type="EnsemblProtists" id="PYU1_T007552"/>
    </source>
</evidence>
<feature type="compositionally biased region" description="Acidic residues" evidence="1">
    <location>
        <begin position="786"/>
        <end position="801"/>
    </location>
</feature>
<dbReference type="AlphaFoldDB" id="K3WRF8"/>
<feature type="compositionally biased region" description="Basic and acidic residues" evidence="1">
    <location>
        <begin position="389"/>
        <end position="400"/>
    </location>
</feature>
<feature type="compositionally biased region" description="Polar residues" evidence="1">
    <location>
        <begin position="318"/>
        <end position="327"/>
    </location>
</feature>
<feature type="region of interest" description="Disordered" evidence="1">
    <location>
        <begin position="630"/>
        <end position="675"/>
    </location>
</feature>
<dbReference type="EMBL" id="GL376585">
    <property type="status" value="NOT_ANNOTATED_CDS"/>
    <property type="molecule type" value="Genomic_DNA"/>
</dbReference>